<dbReference type="STRING" id="935223.SAMN04488131_101135"/>
<protein>
    <recommendedName>
        <fullName evidence="4">DUF983 domain-containing protein</fullName>
    </recommendedName>
</protein>
<accession>A0A1I1YYM1</accession>
<keyword evidence="1" id="KW-1133">Transmembrane helix</keyword>
<evidence type="ECO:0000313" key="3">
    <source>
        <dbReference type="Proteomes" id="UP000198596"/>
    </source>
</evidence>
<feature type="transmembrane region" description="Helical" evidence="1">
    <location>
        <begin position="89"/>
        <end position="106"/>
    </location>
</feature>
<organism evidence="2 3">
    <name type="scientific">Flavobacterium xueshanense</name>
    <dbReference type="NCBI Taxonomy" id="935223"/>
    <lineage>
        <taxon>Bacteria</taxon>
        <taxon>Pseudomonadati</taxon>
        <taxon>Bacteroidota</taxon>
        <taxon>Flavobacteriia</taxon>
        <taxon>Flavobacteriales</taxon>
        <taxon>Flavobacteriaceae</taxon>
        <taxon>Flavobacterium</taxon>
    </lineage>
</organism>
<dbReference type="Proteomes" id="UP000198596">
    <property type="component" value="Unassembled WGS sequence"/>
</dbReference>
<keyword evidence="1" id="KW-0472">Membrane</keyword>
<proteinExistence type="predicted"/>
<dbReference type="EMBL" id="FONQ01000001">
    <property type="protein sequence ID" value="SFE23120.1"/>
    <property type="molecule type" value="Genomic_DNA"/>
</dbReference>
<gene>
    <name evidence="2" type="ORF">SAMN04488131_101135</name>
</gene>
<dbReference type="Pfam" id="PF06170">
    <property type="entry name" value="DUF983"/>
    <property type="match status" value="1"/>
</dbReference>
<name>A0A1I1YYM1_9FLAO</name>
<evidence type="ECO:0008006" key="4">
    <source>
        <dbReference type="Google" id="ProtNLM"/>
    </source>
</evidence>
<reference evidence="3" key="1">
    <citation type="submission" date="2016-10" db="EMBL/GenBank/DDBJ databases">
        <authorList>
            <person name="Varghese N."/>
            <person name="Submissions S."/>
        </authorList>
    </citation>
    <scope>NUCLEOTIDE SEQUENCE [LARGE SCALE GENOMIC DNA]</scope>
    <source>
        <strain evidence="3">CGMCC 1.9227</strain>
    </source>
</reference>
<dbReference type="RefSeq" id="WP_091203076.1">
    <property type="nucleotide sequence ID" value="NZ_FONQ01000001.1"/>
</dbReference>
<feature type="transmembrane region" description="Helical" evidence="1">
    <location>
        <begin position="62"/>
        <end position="83"/>
    </location>
</feature>
<keyword evidence="3" id="KW-1185">Reference proteome</keyword>
<keyword evidence="1" id="KW-0812">Transmembrane</keyword>
<dbReference type="AlphaFoldDB" id="A0A1I1YYM1"/>
<dbReference type="InterPro" id="IPR009325">
    <property type="entry name" value="DUF983"/>
</dbReference>
<evidence type="ECO:0000313" key="2">
    <source>
        <dbReference type="EMBL" id="SFE23120.1"/>
    </source>
</evidence>
<sequence>MLKKGSKLYSILTGTCPKCQNESMYLDKNPLHFNKILKMNENCSHCGLHYQIEPSFFYGAMYVSYGLNVAIGIAAFIISFVFFDSNLKVAFIVIIASLILSFPFVLRLSRNIYINMFVSYDPNAKHK</sequence>
<dbReference type="OrthoDB" id="9790326at2"/>
<evidence type="ECO:0000256" key="1">
    <source>
        <dbReference type="SAM" id="Phobius"/>
    </source>
</evidence>